<dbReference type="PANTHER" id="PTHR24026:SF126">
    <property type="entry name" value="PROTOCADHERIN FAT 4"/>
    <property type="match status" value="1"/>
</dbReference>
<evidence type="ECO:0000256" key="2">
    <source>
        <dbReference type="ARBA" id="ARBA00022692"/>
    </source>
</evidence>
<evidence type="ECO:0000256" key="5">
    <source>
        <dbReference type="ARBA" id="ARBA00022989"/>
    </source>
</evidence>
<keyword evidence="13" id="KW-1185">Reference proteome</keyword>
<evidence type="ECO:0000259" key="11">
    <source>
        <dbReference type="PROSITE" id="PS50268"/>
    </source>
</evidence>
<organism evidence="12 13">
    <name type="scientific">Mytilus coruscus</name>
    <name type="common">Sea mussel</name>
    <dbReference type="NCBI Taxonomy" id="42192"/>
    <lineage>
        <taxon>Eukaryota</taxon>
        <taxon>Metazoa</taxon>
        <taxon>Spiralia</taxon>
        <taxon>Lophotrochozoa</taxon>
        <taxon>Mollusca</taxon>
        <taxon>Bivalvia</taxon>
        <taxon>Autobranchia</taxon>
        <taxon>Pteriomorphia</taxon>
        <taxon>Mytilida</taxon>
        <taxon>Mytiloidea</taxon>
        <taxon>Mytilidae</taxon>
        <taxon>Mytilinae</taxon>
        <taxon>Mytilus</taxon>
    </lineage>
</organism>
<dbReference type="GO" id="GO:0005509">
    <property type="term" value="F:calcium ion binding"/>
    <property type="evidence" value="ECO:0007669"/>
    <property type="project" value="UniProtKB-UniRule"/>
</dbReference>
<dbReference type="InterPro" id="IPR002126">
    <property type="entry name" value="Cadherin-like_dom"/>
</dbReference>
<reference evidence="12 13" key="1">
    <citation type="submission" date="2020-06" db="EMBL/GenBank/DDBJ databases">
        <authorList>
            <person name="Li R."/>
            <person name="Bekaert M."/>
        </authorList>
    </citation>
    <scope>NUCLEOTIDE SEQUENCE [LARGE SCALE GENOMIC DNA]</scope>
    <source>
        <strain evidence="13">wild</strain>
    </source>
</reference>
<keyword evidence="4 7" id="KW-0106">Calcium</keyword>
<dbReference type="EMBL" id="CACVKT020009961">
    <property type="protein sequence ID" value="CAC5424111.1"/>
    <property type="molecule type" value="Genomic_DNA"/>
</dbReference>
<dbReference type="PANTHER" id="PTHR24026">
    <property type="entry name" value="FAT ATYPICAL CADHERIN-RELATED"/>
    <property type="match status" value="1"/>
</dbReference>
<dbReference type="SMART" id="SM00112">
    <property type="entry name" value="CA"/>
    <property type="match status" value="2"/>
</dbReference>
<dbReference type="PROSITE" id="PS50268">
    <property type="entry name" value="CADHERIN_2"/>
    <property type="match status" value="2"/>
</dbReference>
<name>A0A6J8EY20_MYTCO</name>
<keyword evidence="10" id="KW-0732">Signal</keyword>
<dbReference type="CDD" id="cd11304">
    <property type="entry name" value="Cadherin_repeat"/>
    <property type="match status" value="1"/>
</dbReference>
<sequence>MEMLQALLFLLLLLGYTDAQTYPCQSTAVSGNSGGTPTIVVILTEASGADLATNPDNYIADTKINGVLGGSSAFSGITLEISRSSGTPSYINVTSQFRLESRTIKPENGFSQRAFLRLVQPLDRDGQTASTFDDTNSIEFTVKCTRVGSTSSTFFLITVDVQDINDNSPVFTGTPYYVSVNELSPIGRTVFRGVTAFDLDANTNKDINFGIMPGDGITQPNTSLHDANQIFEIATPRLGYISIKSILDFEKVKQYVFRISATDQATNTALRRISYVTMTIDVTDGDDLGPVFEYNGCFRVDNVCFNPTYTTEISPHSTATQLILKTAEDLSMIDSIKARDQDTLNARIQLSIIETLPPGYKNKFALLNTTNSGTFSSVVVSQTEPFGSSDINILKIIIKATELTDNRYFGRAVIDVYINLSNISCFEKETAVVNTTVVNTCAMKPCSNAALVVGAGLGTLLAIVLTILVVLIIKLRKQGGMKEQQIPVQQNNGLSPGYTVESRQSSREYDEIGMRSPDNPYDELQNDNHYMEHI</sequence>
<comment type="subcellular location">
    <subcellularLocation>
        <location evidence="1">Membrane</location>
    </subcellularLocation>
</comment>
<feature type="domain" description="Cadherin" evidence="11">
    <location>
        <begin position="172"/>
        <end position="292"/>
    </location>
</feature>
<evidence type="ECO:0000256" key="7">
    <source>
        <dbReference type="PROSITE-ProRule" id="PRU00043"/>
    </source>
</evidence>
<feature type="compositionally biased region" description="Basic and acidic residues" evidence="8">
    <location>
        <begin position="504"/>
        <end position="513"/>
    </location>
</feature>
<dbReference type="Gene3D" id="2.60.40.60">
    <property type="entry name" value="Cadherins"/>
    <property type="match status" value="2"/>
</dbReference>
<accession>A0A6J8EY20</accession>
<evidence type="ECO:0000256" key="10">
    <source>
        <dbReference type="SAM" id="SignalP"/>
    </source>
</evidence>
<evidence type="ECO:0000256" key="8">
    <source>
        <dbReference type="SAM" id="MobiDB-lite"/>
    </source>
</evidence>
<evidence type="ECO:0000256" key="1">
    <source>
        <dbReference type="ARBA" id="ARBA00004370"/>
    </source>
</evidence>
<dbReference type="GO" id="GO:0005886">
    <property type="term" value="C:plasma membrane"/>
    <property type="evidence" value="ECO:0007669"/>
    <property type="project" value="UniProtKB-SubCell"/>
</dbReference>
<proteinExistence type="predicted"/>
<dbReference type="PRINTS" id="PR00205">
    <property type="entry name" value="CADHERIN"/>
</dbReference>
<evidence type="ECO:0000256" key="9">
    <source>
        <dbReference type="SAM" id="Phobius"/>
    </source>
</evidence>
<dbReference type="OrthoDB" id="6139460at2759"/>
<dbReference type="Pfam" id="PF00028">
    <property type="entry name" value="Cadherin"/>
    <property type="match status" value="1"/>
</dbReference>
<evidence type="ECO:0000313" key="13">
    <source>
        <dbReference type="Proteomes" id="UP000507470"/>
    </source>
</evidence>
<dbReference type="Proteomes" id="UP000507470">
    <property type="component" value="Unassembled WGS sequence"/>
</dbReference>
<evidence type="ECO:0000256" key="3">
    <source>
        <dbReference type="ARBA" id="ARBA00022737"/>
    </source>
</evidence>
<dbReference type="AlphaFoldDB" id="A0A6J8EY20"/>
<feature type="domain" description="Cadherin" evidence="11">
    <location>
        <begin position="52"/>
        <end position="171"/>
    </location>
</feature>
<evidence type="ECO:0000256" key="6">
    <source>
        <dbReference type="ARBA" id="ARBA00023136"/>
    </source>
</evidence>
<feature type="region of interest" description="Disordered" evidence="8">
    <location>
        <begin position="486"/>
        <end position="534"/>
    </location>
</feature>
<evidence type="ECO:0000256" key="4">
    <source>
        <dbReference type="ARBA" id="ARBA00022837"/>
    </source>
</evidence>
<keyword evidence="3" id="KW-0677">Repeat</keyword>
<dbReference type="SUPFAM" id="SSF49313">
    <property type="entry name" value="Cadherin-like"/>
    <property type="match status" value="1"/>
</dbReference>
<gene>
    <name evidence="12" type="ORF">MCOR_56045</name>
</gene>
<protein>
    <submittedName>
        <fullName evidence="12">PCDH15</fullName>
    </submittedName>
</protein>
<dbReference type="PROSITE" id="PS00232">
    <property type="entry name" value="CADHERIN_1"/>
    <property type="match status" value="1"/>
</dbReference>
<keyword evidence="6 9" id="KW-0472">Membrane</keyword>
<feature type="transmembrane region" description="Helical" evidence="9">
    <location>
        <begin position="449"/>
        <end position="473"/>
    </location>
</feature>
<evidence type="ECO:0000313" key="12">
    <source>
        <dbReference type="EMBL" id="CAC5424111.1"/>
    </source>
</evidence>
<dbReference type="GO" id="GO:0007156">
    <property type="term" value="P:homophilic cell adhesion via plasma membrane adhesion molecules"/>
    <property type="evidence" value="ECO:0007669"/>
    <property type="project" value="InterPro"/>
</dbReference>
<keyword evidence="2 9" id="KW-0812">Transmembrane</keyword>
<dbReference type="InterPro" id="IPR020894">
    <property type="entry name" value="Cadherin_CS"/>
</dbReference>
<feature type="chain" id="PRO_5026947710" evidence="10">
    <location>
        <begin position="20"/>
        <end position="534"/>
    </location>
</feature>
<keyword evidence="5 9" id="KW-1133">Transmembrane helix</keyword>
<dbReference type="InterPro" id="IPR015919">
    <property type="entry name" value="Cadherin-like_sf"/>
</dbReference>
<feature type="signal peptide" evidence="10">
    <location>
        <begin position="1"/>
        <end position="19"/>
    </location>
</feature>